<dbReference type="Proteomes" id="UP000643403">
    <property type="component" value="Unassembled WGS sequence"/>
</dbReference>
<feature type="signal peptide" evidence="2">
    <location>
        <begin position="1"/>
        <end position="21"/>
    </location>
</feature>
<evidence type="ECO:0000313" key="4">
    <source>
        <dbReference type="Proteomes" id="UP000643403"/>
    </source>
</evidence>
<protein>
    <recommendedName>
        <fullName evidence="5">Lipoprotein</fullName>
    </recommendedName>
</protein>
<sequence>MRLNLIALLAGALVLSACSQATPDESTAASTAADAPAATASTEAAASASTSGVAPAAGMDGMSAEEHAAMTAGTGAAPVAHPDGHDASAGGQADSMAGMDHGATPAPGQGAATGGAQAGWYRGGTFQPCGSTQTYTVSRTADIDAKIRAGDMSPNDPVYVRLEGAVANGAFDVTRVAQVGSPTPVRDCPMTGTTTQG</sequence>
<evidence type="ECO:0000313" key="3">
    <source>
        <dbReference type="EMBL" id="GGZ57263.1"/>
    </source>
</evidence>
<keyword evidence="4" id="KW-1185">Reference proteome</keyword>
<reference evidence="4" key="1">
    <citation type="journal article" date="2019" name="Int. J. Syst. Evol. Microbiol.">
        <title>The Global Catalogue of Microorganisms (GCM) 10K type strain sequencing project: providing services to taxonomists for standard genome sequencing and annotation.</title>
        <authorList>
            <consortium name="The Broad Institute Genomics Platform"/>
            <consortium name="The Broad Institute Genome Sequencing Center for Infectious Disease"/>
            <person name="Wu L."/>
            <person name="Ma J."/>
        </authorList>
    </citation>
    <scope>NUCLEOTIDE SEQUENCE [LARGE SCALE GENOMIC DNA]</scope>
    <source>
        <strain evidence="4">KCTC 22558</strain>
    </source>
</reference>
<dbReference type="PROSITE" id="PS51257">
    <property type="entry name" value="PROKAR_LIPOPROTEIN"/>
    <property type="match status" value="1"/>
</dbReference>
<feature type="region of interest" description="Disordered" evidence="1">
    <location>
        <begin position="67"/>
        <end position="116"/>
    </location>
</feature>
<comment type="caution">
    <text evidence="3">The sequence shown here is derived from an EMBL/GenBank/DDBJ whole genome shotgun (WGS) entry which is preliminary data.</text>
</comment>
<keyword evidence="2" id="KW-0732">Signal</keyword>
<evidence type="ECO:0008006" key="5">
    <source>
        <dbReference type="Google" id="ProtNLM"/>
    </source>
</evidence>
<evidence type="ECO:0000256" key="1">
    <source>
        <dbReference type="SAM" id="MobiDB-lite"/>
    </source>
</evidence>
<name>A0ABQ3BXK7_9GAMM</name>
<dbReference type="EMBL" id="BMXY01000001">
    <property type="protein sequence ID" value="GGZ57263.1"/>
    <property type="molecule type" value="Genomic_DNA"/>
</dbReference>
<accession>A0ABQ3BXK7</accession>
<gene>
    <name evidence="3" type="ORF">GCM10008101_08520</name>
</gene>
<organism evidence="3 4">
    <name type="scientific">Cognatilysobacter xinjiangensis</name>
    <dbReference type="NCBI Taxonomy" id="546892"/>
    <lineage>
        <taxon>Bacteria</taxon>
        <taxon>Pseudomonadati</taxon>
        <taxon>Pseudomonadota</taxon>
        <taxon>Gammaproteobacteria</taxon>
        <taxon>Lysobacterales</taxon>
        <taxon>Lysobacteraceae</taxon>
        <taxon>Cognatilysobacter</taxon>
    </lineage>
</organism>
<feature type="chain" id="PRO_5047242836" description="Lipoprotein" evidence="2">
    <location>
        <begin position="22"/>
        <end position="197"/>
    </location>
</feature>
<evidence type="ECO:0000256" key="2">
    <source>
        <dbReference type="SAM" id="SignalP"/>
    </source>
</evidence>
<proteinExistence type="predicted"/>